<evidence type="ECO:0000256" key="2">
    <source>
        <dbReference type="ARBA" id="ARBA00009810"/>
    </source>
</evidence>
<dbReference type="EMBL" id="PXNQ02000007">
    <property type="protein sequence ID" value="RNF34148.1"/>
    <property type="molecule type" value="Genomic_DNA"/>
</dbReference>
<feature type="domain" description="TonB-dependent receptor-like beta-barrel" evidence="17">
    <location>
        <begin position="263"/>
        <end position="667"/>
    </location>
</feature>
<evidence type="ECO:0000256" key="8">
    <source>
        <dbReference type="ARBA" id="ARBA00023004"/>
    </source>
</evidence>
<reference evidence="19" key="1">
    <citation type="submission" date="2018-05" db="EMBL/GenBank/DDBJ databases">
        <title>Reclassification of Methylarcula marina and Methylarcula terricola as Paracoccus methylarcula sp.nov., comb.nov. and Paracoccus terricola comb.nov.</title>
        <authorList>
            <person name="Shmareva M.N."/>
            <person name="Doronina N.V."/>
            <person name="Vasilenko O.V."/>
            <person name="Tarlachkov S.V."/>
            <person name="Trotsenko Y.A."/>
        </authorList>
    </citation>
    <scope>NUCLEOTIDE SEQUENCE [LARGE SCALE GENOMIC DNA]</scope>
    <source>
        <strain evidence="19">VKM B-2159</strain>
    </source>
</reference>
<evidence type="ECO:0000256" key="4">
    <source>
        <dbReference type="ARBA" id="ARBA00022452"/>
    </source>
</evidence>
<dbReference type="Proteomes" id="UP000238137">
    <property type="component" value="Unassembled WGS sequence"/>
</dbReference>
<keyword evidence="9" id="KW-0406">Ion transport</keyword>
<evidence type="ECO:0000256" key="9">
    <source>
        <dbReference type="ARBA" id="ARBA00023065"/>
    </source>
</evidence>
<evidence type="ECO:0000256" key="3">
    <source>
        <dbReference type="ARBA" id="ARBA00022448"/>
    </source>
</evidence>
<dbReference type="Pfam" id="PF07715">
    <property type="entry name" value="Plug"/>
    <property type="match status" value="1"/>
</dbReference>
<keyword evidence="4 14" id="KW-1134">Transmembrane beta strand</keyword>
<dbReference type="OrthoDB" id="9760333at2"/>
<organism evidence="19 20">
    <name type="scientific">Paracoccus methylarcula</name>
    <dbReference type="NCBI Taxonomy" id="72022"/>
    <lineage>
        <taxon>Bacteria</taxon>
        <taxon>Pseudomonadati</taxon>
        <taxon>Pseudomonadota</taxon>
        <taxon>Alphaproteobacteria</taxon>
        <taxon>Rhodobacterales</taxon>
        <taxon>Paracoccaceae</taxon>
        <taxon>Paracoccus</taxon>
    </lineage>
</organism>
<feature type="domain" description="TonB-dependent receptor plug" evidence="18">
    <location>
        <begin position="62"/>
        <end position="164"/>
    </location>
</feature>
<evidence type="ECO:0000256" key="10">
    <source>
        <dbReference type="ARBA" id="ARBA00023077"/>
    </source>
</evidence>
<dbReference type="NCBIfam" id="TIGR01783">
    <property type="entry name" value="TonB-siderophor"/>
    <property type="match status" value="1"/>
</dbReference>
<keyword evidence="6 14" id="KW-0812">Transmembrane</keyword>
<dbReference type="RefSeq" id="WP_148043651.1">
    <property type="nucleotide sequence ID" value="NZ_PXNQ02000007.1"/>
</dbReference>
<evidence type="ECO:0000259" key="18">
    <source>
        <dbReference type="Pfam" id="PF07715"/>
    </source>
</evidence>
<comment type="similarity">
    <text evidence="2 14 15">Belongs to the TonB-dependent receptor family.</text>
</comment>
<accession>A0A3R7LPD6</accession>
<dbReference type="InterPro" id="IPR037066">
    <property type="entry name" value="Plug_dom_sf"/>
</dbReference>
<sequence length="696" mass="76736">MRNHLRSALWLSVAAMPSALSAQEVIVLDPIVLEAESDETLVQDGYIAQSGRQAMRVETPISRLPQSVSVVTQDQLEDQQPRTLLEALNYTAAATPGNFGFDTRYDSFYLRGFPAYQTGVFRDGLRSFNGLSAWYRSDPYALEGIAVLKGPASSMFGVSTPGGVVNMVSKRPKDEPYRETRLSFGSYDRKEASFDFTGPLDANGDVLYRIVGLARDSDTHIDGYADDRILLAPSMSFRLSDTQKLLVSAEYGKDKTGAVAYYHFGDDLKVTDAPAGDPDYNNFDQEQFRIGYEYSWDIGPDTQLRQSYRYSRVEADMHYATRYGTYPDLVPGWWERYEETAKAHVMDLTLEHRFSTGSFDHTLVFGADYTRGKYTAHYGGTGDGRAANEAMDVPFYAWRDQTQKGVYIADVIERDGLTIAASARYDWVETDYSDAVYGTPVINSGTQKDKAFTGRVGVSYALENGLTPFANVSTSFAPNVAQVYDDASDQTGSPAAATEALQKEIGLKYELPDGNTVVSASLFDIRQDNGMVLIVGGDGRNRGLQYDLTSRGFELEAASNLGNDLNLIASYAHMNVKINKGAPGTAGKKLSGVPQDTLSLFAKYDVPSGPLENLSFMGGIRHIGKSYGDDENTIENASRTYVDLGVAYDFAALGHEGTELQVNIRNLFDRKGQTCTGGWCYADEPRMIDVNLSHRF</sequence>
<gene>
    <name evidence="19" type="ORF">A7A09_012105</name>
</gene>
<keyword evidence="7 16" id="KW-0732">Signal</keyword>
<dbReference type="Gene3D" id="2.170.130.10">
    <property type="entry name" value="TonB-dependent receptor, plug domain"/>
    <property type="match status" value="1"/>
</dbReference>
<evidence type="ECO:0000313" key="19">
    <source>
        <dbReference type="EMBL" id="RNF34148.1"/>
    </source>
</evidence>
<dbReference type="SUPFAM" id="SSF56935">
    <property type="entry name" value="Porins"/>
    <property type="match status" value="1"/>
</dbReference>
<dbReference type="Pfam" id="PF00593">
    <property type="entry name" value="TonB_dep_Rec_b-barrel"/>
    <property type="match status" value="1"/>
</dbReference>
<dbReference type="GO" id="GO:0015891">
    <property type="term" value="P:siderophore transport"/>
    <property type="evidence" value="ECO:0007669"/>
    <property type="project" value="InterPro"/>
</dbReference>
<dbReference type="InterPro" id="IPR000531">
    <property type="entry name" value="Beta-barrel_TonB"/>
</dbReference>
<dbReference type="InterPro" id="IPR010105">
    <property type="entry name" value="TonB_sidphr_rcpt"/>
</dbReference>
<dbReference type="InterPro" id="IPR012910">
    <property type="entry name" value="Plug_dom"/>
</dbReference>
<keyword evidence="13 14" id="KW-0998">Cell outer membrane</keyword>
<evidence type="ECO:0000256" key="6">
    <source>
        <dbReference type="ARBA" id="ARBA00022692"/>
    </source>
</evidence>
<evidence type="ECO:0000259" key="17">
    <source>
        <dbReference type="Pfam" id="PF00593"/>
    </source>
</evidence>
<dbReference type="FunFam" id="2.170.130.10:FF:000001">
    <property type="entry name" value="Catecholate siderophore TonB-dependent receptor"/>
    <property type="match status" value="1"/>
</dbReference>
<proteinExistence type="inferred from homology"/>
<evidence type="ECO:0000256" key="12">
    <source>
        <dbReference type="ARBA" id="ARBA00023170"/>
    </source>
</evidence>
<keyword evidence="10 15" id="KW-0798">TonB box</keyword>
<keyword evidence="8" id="KW-0408">Iron</keyword>
<evidence type="ECO:0000256" key="15">
    <source>
        <dbReference type="RuleBase" id="RU003357"/>
    </source>
</evidence>
<protein>
    <submittedName>
        <fullName evidence="19">TonB-dependent siderophore receptor</fullName>
    </submittedName>
</protein>
<evidence type="ECO:0000256" key="1">
    <source>
        <dbReference type="ARBA" id="ARBA00004571"/>
    </source>
</evidence>
<evidence type="ECO:0000256" key="14">
    <source>
        <dbReference type="PROSITE-ProRule" id="PRU01360"/>
    </source>
</evidence>
<comment type="subcellular location">
    <subcellularLocation>
        <location evidence="1 14">Cell outer membrane</location>
        <topology evidence="1 14">Multi-pass membrane protein</topology>
    </subcellularLocation>
</comment>
<keyword evidence="5" id="KW-0410">Iron transport</keyword>
<evidence type="ECO:0000256" key="16">
    <source>
        <dbReference type="SAM" id="SignalP"/>
    </source>
</evidence>
<dbReference type="GO" id="GO:0009279">
    <property type="term" value="C:cell outer membrane"/>
    <property type="evidence" value="ECO:0007669"/>
    <property type="project" value="UniProtKB-SubCell"/>
</dbReference>
<dbReference type="Gene3D" id="2.40.170.20">
    <property type="entry name" value="TonB-dependent receptor, beta-barrel domain"/>
    <property type="match status" value="1"/>
</dbReference>
<dbReference type="CDD" id="cd01347">
    <property type="entry name" value="ligand_gated_channel"/>
    <property type="match status" value="1"/>
</dbReference>
<evidence type="ECO:0000313" key="20">
    <source>
        <dbReference type="Proteomes" id="UP000238137"/>
    </source>
</evidence>
<feature type="signal peptide" evidence="16">
    <location>
        <begin position="1"/>
        <end position="22"/>
    </location>
</feature>
<evidence type="ECO:0000256" key="5">
    <source>
        <dbReference type="ARBA" id="ARBA00022496"/>
    </source>
</evidence>
<dbReference type="GO" id="GO:0038023">
    <property type="term" value="F:signaling receptor activity"/>
    <property type="evidence" value="ECO:0007669"/>
    <property type="project" value="InterPro"/>
</dbReference>
<comment type="caution">
    <text evidence="19">The sequence shown here is derived from an EMBL/GenBank/DDBJ whole genome shotgun (WGS) entry which is preliminary data.</text>
</comment>
<dbReference type="PANTHER" id="PTHR32552:SF68">
    <property type="entry name" value="FERRICHROME OUTER MEMBRANE TRANSPORTER_PHAGE RECEPTOR"/>
    <property type="match status" value="1"/>
</dbReference>
<keyword evidence="3 14" id="KW-0813">Transport</keyword>
<name>A0A3R7LPD6_9RHOB</name>
<keyword evidence="11 14" id="KW-0472">Membrane</keyword>
<dbReference type="PROSITE" id="PS52016">
    <property type="entry name" value="TONB_DEPENDENT_REC_3"/>
    <property type="match status" value="1"/>
</dbReference>
<evidence type="ECO:0000256" key="13">
    <source>
        <dbReference type="ARBA" id="ARBA00023237"/>
    </source>
</evidence>
<keyword evidence="12 19" id="KW-0675">Receptor</keyword>
<keyword evidence="20" id="KW-1185">Reference proteome</keyword>
<dbReference type="PANTHER" id="PTHR32552">
    <property type="entry name" value="FERRICHROME IRON RECEPTOR-RELATED"/>
    <property type="match status" value="1"/>
</dbReference>
<dbReference type="GO" id="GO:0015344">
    <property type="term" value="F:siderophore uptake transmembrane transporter activity"/>
    <property type="evidence" value="ECO:0007669"/>
    <property type="project" value="TreeGrafter"/>
</dbReference>
<feature type="chain" id="PRO_5018649486" evidence="16">
    <location>
        <begin position="23"/>
        <end position="696"/>
    </location>
</feature>
<dbReference type="InterPro" id="IPR036942">
    <property type="entry name" value="Beta-barrel_TonB_sf"/>
</dbReference>
<evidence type="ECO:0000256" key="7">
    <source>
        <dbReference type="ARBA" id="ARBA00022729"/>
    </source>
</evidence>
<dbReference type="InterPro" id="IPR039426">
    <property type="entry name" value="TonB-dep_rcpt-like"/>
</dbReference>
<dbReference type="AlphaFoldDB" id="A0A3R7LPD6"/>
<evidence type="ECO:0000256" key="11">
    <source>
        <dbReference type="ARBA" id="ARBA00023136"/>
    </source>
</evidence>